<keyword evidence="1" id="KW-1005">Bacterial flagellum biogenesis</keyword>
<feature type="coiled-coil region" evidence="2">
    <location>
        <begin position="3"/>
        <end position="66"/>
    </location>
</feature>
<protein>
    <submittedName>
        <fullName evidence="3">Flagellar protein FlgN</fullName>
    </submittedName>
</protein>
<dbReference type="Proteomes" id="UP001597383">
    <property type="component" value="Unassembled WGS sequence"/>
</dbReference>
<comment type="caution">
    <text evidence="3">The sequence shown here is derived from an EMBL/GenBank/DDBJ whole genome shotgun (WGS) entry which is preliminary data.</text>
</comment>
<evidence type="ECO:0000256" key="2">
    <source>
        <dbReference type="SAM" id="Coils"/>
    </source>
</evidence>
<keyword evidence="4" id="KW-1185">Reference proteome</keyword>
<dbReference type="Pfam" id="PF05130">
    <property type="entry name" value="FlgN"/>
    <property type="match status" value="1"/>
</dbReference>
<accession>A0ABW4VZF2</accession>
<gene>
    <name evidence="3" type="ORF">ACFSJF_11965</name>
</gene>
<proteinExistence type="predicted"/>
<evidence type="ECO:0000256" key="1">
    <source>
        <dbReference type="ARBA" id="ARBA00022795"/>
    </source>
</evidence>
<keyword evidence="2" id="KW-0175">Coiled coil</keyword>
<dbReference type="EMBL" id="JBHUHQ010000016">
    <property type="protein sequence ID" value="MFD2044989.1"/>
    <property type="molecule type" value="Genomic_DNA"/>
</dbReference>
<keyword evidence="3" id="KW-0966">Cell projection</keyword>
<dbReference type="InterPro" id="IPR036679">
    <property type="entry name" value="FlgN-like_sf"/>
</dbReference>
<dbReference type="SUPFAM" id="SSF140566">
    <property type="entry name" value="FlgN-like"/>
    <property type="match status" value="1"/>
</dbReference>
<sequence length="162" mass="18792">MSVKAINQSLENLNNIHEDLLKNSEQKTEVIKEGSVEKLQSVLIKERKLIQLLDKAEEQRKKEVDRWFSDRELPSVEATITNMLELLSDEQDRKNLEEQTVALTEVMLKLKQQEQLNMALIQQSMQFVQLSLDLMSPSLKNLNYGNEKEKATINRSMFDSKA</sequence>
<dbReference type="Gene3D" id="1.20.58.300">
    <property type="entry name" value="FlgN-like"/>
    <property type="match status" value="1"/>
</dbReference>
<name>A0ABW4VZF2_9BACI</name>
<organism evidence="3 4">
    <name type="scientific">Ornithinibacillus salinisoli</name>
    <dbReference type="NCBI Taxonomy" id="1848459"/>
    <lineage>
        <taxon>Bacteria</taxon>
        <taxon>Bacillati</taxon>
        <taxon>Bacillota</taxon>
        <taxon>Bacilli</taxon>
        <taxon>Bacillales</taxon>
        <taxon>Bacillaceae</taxon>
        <taxon>Ornithinibacillus</taxon>
    </lineage>
</organism>
<keyword evidence="3" id="KW-0282">Flagellum</keyword>
<dbReference type="RefSeq" id="WP_377557594.1">
    <property type="nucleotide sequence ID" value="NZ_JBHUHQ010000016.1"/>
</dbReference>
<evidence type="ECO:0000313" key="4">
    <source>
        <dbReference type="Proteomes" id="UP001597383"/>
    </source>
</evidence>
<evidence type="ECO:0000313" key="3">
    <source>
        <dbReference type="EMBL" id="MFD2044989.1"/>
    </source>
</evidence>
<dbReference type="InterPro" id="IPR007809">
    <property type="entry name" value="FlgN-like"/>
</dbReference>
<reference evidence="4" key="1">
    <citation type="journal article" date="2019" name="Int. J. Syst. Evol. Microbiol.">
        <title>The Global Catalogue of Microorganisms (GCM) 10K type strain sequencing project: providing services to taxonomists for standard genome sequencing and annotation.</title>
        <authorList>
            <consortium name="The Broad Institute Genomics Platform"/>
            <consortium name="The Broad Institute Genome Sequencing Center for Infectious Disease"/>
            <person name="Wu L."/>
            <person name="Ma J."/>
        </authorList>
    </citation>
    <scope>NUCLEOTIDE SEQUENCE [LARGE SCALE GENOMIC DNA]</scope>
    <source>
        <strain evidence="4">R28</strain>
    </source>
</reference>
<keyword evidence="3" id="KW-0969">Cilium</keyword>